<name>A0ABZ3FKJ7_9ACTN</name>
<dbReference type="Proteomes" id="UP001442841">
    <property type="component" value="Chromosome"/>
</dbReference>
<evidence type="ECO:0000313" key="4">
    <source>
        <dbReference type="Proteomes" id="UP001442841"/>
    </source>
</evidence>
<dbReference type="Gene3D" id="1.10.490.50">
    <property type="entry name" value="Antibiotic binding domain of TipA-like multidrug resistance regulators"/>
    <property type="match status" value="1"/>
</dbReference>
<evidence type="ECO:0000256" key="1">
    <source>
        <dbReference type="ARBA" id="ARBA00023125"/>
    </source>
</evidence>
<sequence>MTSMDQGELLTVGQVAERYSVTVRTLHHYDEIGLLQPSERSAAGYRLYSRADLDRLRDIVVYRRLGFQLEEIATVLDTPGVATSHLIRQRALVMSRLDELRELVSAIDRALEKEMTNQEMSDQDLRDLFGGGFFDEYAAEAENRWGQTPQWQQGAGRTSRYGKADWLAIKQETDELMRAFADAAAAGPADSPAAMEAAEQHRRHIEQWFYDLDHAFHAQLGELTATDERYAAQYEAVRPGLAAYVRDAIVANAARHG</sequence>
<dbReference type="PANTHER" id="PTHR30204">
    <property type="entry name" value="REDOX-CYCLING DRUG-SENSING TRANSCRIPTIONAL ACTIVATOR SOXR"/>
    <property type="match status" value="1"/>
</dbReference>
<evidence type="ECO:0000259" key="2">
    <source>
        <dbReference type="PROSITE" id="PS50937"/>
    </source>
</evidence>
<keyword evidence="4" id="KW-1185">Reference proteome</keyword>
<dbReference type="Pfam" id="PF13411">
    <property type="entry name" value="MerR_1"/>
    <property type="match status" value="1"/>
</dbReference>
<keyword evidence="1" id="KW-0238">DNA-binding</keyword>
<dbReference type="InterPro" id="IPR047057">
    <property type="entry name" value="MerR_fam"/>
</dbReference>
<dbReference type="EMBL" id="CP154795">
    <property type="protein sequence ID" value="XAN06551.1"/>
    <property type="molecule type" value="Genomic_DNA"/>
</dbReference>
<dbReference type="SUPFAM" id="SSF89082">
    <property type="entry name" value="Antibiotic binding domain of TipA-like multidrug resistance regulators"/>
    <property type="match status" value="1"/>
</dbReference>
<dbReference type="Gene3D" id="1.10.1660.10">
    <property type="match status" value="1"/>
</dbReference>
<proteinExistence type="predicted"/>
<protein>
    <submittedName>
        <fullName evidence="3">MerR family transcriptional regulator</fullName>
    </submittedName>
</protein>
<dbReference type="SMART" id="SM00422">
    <property type="entry name" value="HTH_MERR"/>
    <property type="match status" value="1"/>
</dbReference>
<dbReference type="InterPro" id="IPR009061">
    <property type="entry name" value="DNA-bd_dom_put_sf"/>
</dbReference>
<dbReference type="SUPFAM" id="SSF46955">
    <property type="entry name" value="Putative DNA-binding domain"/>
    <property type="match status" value="1"/>
</dbReference>
<dbReference type="PANTHER" id="PTHR30204:SF93">
    <property type="entry name" value="HTH MERR-TYPE DOMAIN-CONTAINING PROTEIN"/>
    <property type="match status" value="1"/>
</dbReference>
<evidence type="ECO:0000313" key="3">
    <source>
        <dbReference type="EMBL" id="XAN06551.1"/>
    </source>
</evidence>
<reference evidence="3 4" key="1">
    <citation type="submission" date="2024-04" db="EMBL/GenBank/DDBJ databases">
        <title>Isolation of an actinomycete strain from pig manure.</title>
        <authorList>
            <person name="Gong T."/>
            <person name="Yu Z."/>
            <person name="An M."/>
            <person name="Wei C."/>
            <person name="Yang W."/>
            <person name="Liu L."/>
        </authorList>
    </citation>
    <scope>NUCLEOTIDE SEQUENCE [LARGE SCALE GENOMIC DNA]</scope>
    <source>
        <strain evidence="3 4">ZF39</strain>
    </source>
</reference>
<gene>
    <name evidence="3" type="ORF">AADG42_04245</name>
</gene>
<dbReference type="Pfam" id="PF07739">
    <property type="entry name" value="TipAS"/>
    <property type="match status" value="1"/>
</dbReference>
<dbReference type="CDD" id="cd01106">
    <property type="entry name" value="HTH_TipAL-Mta"/>
    <property type="match status" value="1"/>
</dbReference>
<accession>A0ABZ3FKJ7</accession>
<dbReference type="RefSeq" id="WP_425307981.1">
    <property type="nucleotide sequence ID" value="NZ_CP154795.1"/>
</dbReference>
<dbReference type="PRINTS" id="PR00040">
    <property type="entry name" value="HTHMERR"/>
</dbReference>
<organism evidence="3 4">
    <name type="scientific">Ammonicoccus fulvus</name>
    <dbReference type="NCBI Taxonomy" id="3138240"/>
    <lineage>
        <taxon>Bacteria</taxon>
        <taxon>Bacillati</taxon>
        <taxon>Actinomycetota</taxon>
        <taxon>Actinomycetes</taxon>
        <taxon>Propionibacteriales</taxon>
        <taxon>Propionibacteriaceae</taxon>
        <taxon>Ammonicoccus</taxon>
    </lineage>
</organism>
<feature type="domain" description="HTH merR-type" evidence="2">
    <location>
        <begin position="9"/>
        <end position="78"/>
    </location>
</feature>
<dbReference type="InterPro" id="IPR036244">
    <property type="entry name" value="TipA-like_antibiotic-bd"/>
</dbReference>
<dbReference type="PROSITE" id="PS50937">
    <property type="entry name" value="HTH_MERR_2"/>
    <property type="match status" value="1"/>
</dbReference>
<dbReference type="InterPro" id="IPR000551">
    <property type="entry name" value="MerR-type_HTH_dom"/>
</dbReference>
<dbReference type="InterPro" id="IPR012925">
    <property type="entry name" value="TipAS_dom"/>
</dbReference>